<organism evidence="2 3">
    <name type="scientific">Sutcliffiella horikoshii</name>
    <dbReference type="NCBI Taxonomy" id="79883"/>
    <lineage>
        <taxon>Bacteria</taxon>
        <taxon>Bacillati</taxon>
        <taxon>Bacillota</taxon>
        <taxon>Bacilli</taxon>
        <taxon>Bacillales</taxon>
        <taxon>Bacillaceae</taxon>
        <taxon>Sutcliffiella</taxon>
    </lineage>
</organism>
<sequence>MKKFMLIAWNVVTGLFVLLLTLWLAGPGISETETLQYNLWYLLILGIWFIGLSLQFKNKFKTIGVIITLFPFMFYLAITFRALAI</sequence>
<gene>
    <name evidence="2" type="ORF">FZC75_07980</name>
</gene>
<reference evidence="2 3" key="1">
    <citation type="submission" date="2019-08" db="EMBL/GenBank/DDBJ databases">
        <title>Bacillus genomes from the desert of Cuatro Cienegas, Coahuila.</title>
        <authorList>
            <person name="Olmedo-Alvarez G."/>
        </authorList>
    </citation>
    <scope>NUCLEOTIDE SEQUENCE [LARGE SCALE GENOMIC DNA]</scope>
    <source>
        <strain evidence="2 3">CH98b_3T</strain>
    </source>
</reference>
<keyword evidence="1" id="KW-0472">Membrane</keyword>
<evidence type="ECO:0000256" key="1">
    <source>
        <dbReference type="SAM" id="Phobius"/>
    </source>
</evidence>
<evidence type="ECO:0000313" key="2">
    <source>
        <dbReference type="EMBL" id="TYS72995.1"/>
    </source>
</evidence>
<name>A0A5D4TCI4_9BACI</name>
<proteinExistence type="predicted"/>
<protein>
    <submittedName>
        <fullName evidence="2">Uncharacterized protein</fullName>
    </submittedName>
</protein>
<feature type="transmembrane region" description="Helical" evidence="1">
    <location>
        <begin position="7"/>
        <end position="26"/>
    </location>
</feature>
<comment type="caution">
    <text evidence="2">The sequence shown here is derived from an EMBL/GenBank/DDBJ whole genome shotgun (WGS) entry which is preliminary data.</text>
</comment>
<keyword evidence="1" id="KW-1133">Transmembrane helix</keyword>
<dbReference type="RefSeq" id="WP_010193562.1">
    <property type="nucleotide sequence ID" value="NZ_JBNILI010000002.1"/>
</dbReference>
<keyword evidence="1" id="KW-0812">Transmembrane</keyword>
<dbReference type="AlphaFoldDB" id="A0A5D4TCI4"/>
<feature type="transmembrane region" description="Helical" evidence="1">
    <location>
        <begin position="38"/>
        <end position="56"/>
    </location>
</feature>
<feature type="transmembrane region" description="Helical" evidence="1">
    <location>
        <begin position="63"/>
        <end position="84"/>
    </location>
</feature>
<dbReference type="EMBL" id="VTET01000003">
    <property type="protein sequence ID" value="TYS72995.1"/>
    <property type="molecule type" value="Genomic_DNA"/>
</dbReference>
<dbReference type="OrthoDB" id="2936393at2"/>
<dbReference type="Proteomes" id="UP000324517">
    <property type="component" value="Unassembled WGS sequence"/>
</dbReference>
<evidence type="ECO:0000313" key="3">
    <source>
        <dbReference type="Proteomes" id="UP000324517"/>
    </source>
</evidence>
<accession>A0A5D4TCI4</accession>